<comment type="caution">
    <text evidence="7">The sequence shown here is derived from an EMBL/GenBank/DDBJ whole genome shotgun (WGS) entry which is preliminary data.</text>
</comment>
<evidence type="ECO:0000259" key="6">
    <source>
        <dbReference type="Pfam" id="PF01048"/>
    </source>
</evidence>
<dbReference type="CDD" id="cd09008">
    <property type="entry name" value="MTAN"/>
    <property type="match status" value="1"/>
</dbReference>
<protein>
    <recommendedName>
        <fullName evidence="2">adenosylhomocysteine nucleosidase</fullName>
        <ecNumber evidence="2">3.2.2.9</ecNumber>
    </recommendedName>
</protein>
<evidence type="ECO:0000256" key="3">
    <source>
        <dbReference type="ARBA" id="ARBA00022605"/>
    </source>
</evidence>
<sequence length="229" mass="23834">MIGIIGAMSVEVENLIAVMTDKSTQTISEVVYYSGKIENIDCVVAKCGVGKVASAICAQTMILNYHPGAVINVGVAGGIGENIHIGDIVVSSGLVQHDMDTTAIGDEKGLISGLNIVIVPASSRLVDLVVSTAKQIYGQGVHVGVIATGDQFISSGDRLKEIAREFGASACEMEGGSIAQVCYINHVDFVVIRAISDNANEAANIDFAAFAISSAHKTAELIMKILPSI</sequence>
<dbReference type="Gene3D" id="3.40.50.1580">
    <property type="entry name" value="Nucleoside phosphorylase domain"/>
    <property type="match status" value="1"/>
</dbReference>
<name>A0ABS7DIR5_9FIRM</name>
<gene>
    <name evidence="7" type="ORF">J5W02_00015</name>
</gene>
<evidence type="ECO:0000256" key="4">
    <source>
        <dbReference type="ARBA" id="ARBA00022801"/>
    </source>
</evidence>
<dbReference type="InterPro" id="IPR000845">
    <property type="entry name" value="Nucleoside_phosphorylase_d"/>
</dbReference>
<dbReference type="GO" id="GO:0008782">
    <property type="term" value="F:adenosylhomocysteine nucleosidase activity"/>
    <property type="evidence" value="ECO:0007669"/>
    <property type="project" value="UniProtKB-EC"/>
</dbReference>
<evidence type="ECO:0000256" key="1">
    <source>
        <dbReference type="ARBA" id="ARBA00004945"/>
    </source>
</evidence>
<dbReference type="SUPFAM" id="SSF53167">
    <property type="entry name" value="Purine and uridine phosphorylases"/>
    <property type="match status" value="1"/>
</dbReference>
<dbReference type="NCBIfam" id="TIGR01704">
    <property type="entry name" value="MTA_SAH-Nsdase"/>
    <property type="match status" value="1"/>
</dbReference>
<dbReference type="NCBIfam" id="NF004079">
    <property type="entry name" value="PRK05584.1"/>
    <property type="match status" value="1"/>
</dbReference>
<keyword evidence="7" id="KW-0326">Glycosidase</keyword>
<dbReference type="PANTHER" id="PTHR46832">
    <property type="entry name" value="5'-METHYLTHIOADENOSINE/S-ADENOSYLHOMOCYSTEINE NUCLEOSIDASE"/>
    <property type="match status" value="1"/>
</dbReference>
<dbReference type="InterPro" id="IPR010049">
    <property type="entry name" value="MTA_SAH_Nsdase"/>
</dbReference>
<dbReference type="InterPro" id="IPR035994">
    <property type="entry name" value="Nucleoside_phosphorylase_sf"/>
</dbReference>
<accession>A0ABS7DIR5</accession>
<evidence type="ECO:0000256" key="5">
    <source>
        <dbReference type="ARBA" id="ARBA00023167"/>
    </source>
</evidence>
<keyword evidence="5" id="KW-0486">Methionine biosynthesis</keyword>
<dbReference type="EMBL" id="JAGFNZ010000001">
    <property type="protein sequence ID" value="MBW7571185.1"/>
    <property type="molecule type" value="Genomic_DNA"/>
</dbReference>
<dbReference type="Pfam" id="PF01048">
    <property type="entry name" value="PNP_UDP_1"/>
    <property type="match status" value="1"/>
</dbReference>
<dbReference type="PANTHER" id="PTHR46832:SF1">
    <property type="entry name" value="5'-METHYLTHIOADENOSINE_S-ADENOSYLHOMOCYSTEINE NUCLEOSIDASE"/>
    <property type="match status" value="1"/>
</dbReference>
<organism evidence="7 8">
    <name type="scientific">Caproiciproducens faecalis</name>
    <dbReference type="NCBI Taxonomy" id="2820301"/>
    <lineage>
        <taxon>Bacteria</taxon>
        <taxon>Bacillati</taxon>
        <taxon>Bacillota</taxon>
        <taxon>Clostridia</taxon>
        <taxon>Eubacteriales</taxon>
        <taxon>Acutalibacteraceae</taxon>
        <taxon>Caproiciproducens</taxon>
    </lineage>
</organism>
<evidence type="ECO:0000313" key="8">
    <source>
        <dbReference type="Proteomes" id="UP000719942"/>
    </source>
</evidence>
<keyword evidence="3" id="KW-0028">Amino-acid biosynthesis</keyword>
<comment type="pathway">
    <text evidence="1">Amino-acid biosynthesis; L-methionine biosynthesis via salvage pathway; S-methyl-5-thio-alpha-D-ribose 1-phosphate from S-methyl-5'-thioadenosine (hydrolase route): step 1/2.</text>
</comment>
<feature type="domain" description="Nucleoside phosphorylase" evidence="6">
    <location>
        <begin position="2"/>
        <end position="226"/>
    </location>
</feature>
<evidence type="ECO:0000313" key="7">
    <source>
        <dbReference type="EMBL" id="MBW7571185.1"/>
    </source>
</evidence>
<proteinExistence type="predicted"/>
<keyword evidence="4 7" id="KW-0378">Hydrolase</keyword>
<evidence type="ECO:0000256" key="2">
    <source>
        <dbReference type="ARBA" id="ARBA00011974"/>
    </source>
</evidence>
<keyword evidence="8" id="KW-1185">Reference proteome</keyword>
<dbReference type="Proteomes" id="UP000719942">
    <property type="component" value="Unassembled WGS sequence"/>
</dbReference>
<reference evidence="7 8" key="1">
    <citation type="submission" date="2021-03" db="EMBL/GenBank/DDBJ databases">
        <title>Caproiciproducens sp. nov. isolated from feces of cow.</title>
        <authorList>
            <person name="Choi J.-Y."/>
        </authorList>
    </citation>
    <scope>NUCLEOTIDE SEQUENCE [LARGE SCALE GENOMIC DNA]</scope>
    <source>
        <strain evidence="7 8">AGMB10547</strain>
    </source>
</reference>
<dbReference type="EC" id="3.2.2.9" evidence="2"/>